<dbReference type="CDD" id="cd02966">
    <property type="entry name" value="TlpA_like_family"/>
    <property type="match status" value="1"/>
</dbReference>
<sequence length="164" mass="18853">MKKMIALGLSLFASAQIFAQSELPNTTIKDVNSGKKVAFNQTFEKGKVTVVSFWATWCVPCKKEINNVRRKMTDWKKETDFNYMTVSIDEARAEGMVRSYAKSQGWDFPYFQDANSDLKRSLNFQNVPFTMIVDKTGKVAWMHTGYEEGGENELYEKVKELSKM</sequence>
<dbReference type="InterPro" id="IPR017937">
    <property type="entry name" value="Thioredoxin_CS"/>
</dbReference>
<feature type="chain" id="PRO_5046617133" description="Thioredoxin domain-containing protein" evidence="4">
    <location>
        <begin position="20"/>
        <end position="164"/>
    </location>
</feature>
<feature type="signal peptide" evidence="4">
    <location>
        <begin position="1"/>
        <end position="19"/>
    </location>
</feature>
<reference evidence="7" key="1">
    <citation type="journal article" date="2019" name="Int. J. Syst. Evol. Microbiol.">
        <title>The Global Catalogue of Microorganisms (GCM) 10K type strain sequencing project: providing services to taxonomists for standard genome sequencing and annotation.</title>
        <authorList>
            <consortium name="The Broad Institute Genomics Platform"/>
            <consortium name="The Broad Institute Genome Sequencing Center for Infectious Disease"/>
            <person name="Wu L."/>
            <person name="Ma J."/>
        </authorList>
    </citation>
    <scope>NUCLEOTIDE SEQUENCE [LARGE SCALE GENOMIC DNA]</scope>
    <source>
        <strain evidence="7">JCM 31921</strain>
    </source>
</reference>
<proteinExistence type="predicted"/>
<evidence type="ECO:0000256" key="4">
    <source>
        <dbReference type="SAM" id="SignalP"/>
    </source>
</evidence>
<dbReference type="InterPro" id="IPR036249">
    <property type="entry name" value="Thioredoxin-like_sf"/>
</dbReference>
<dbReference type="EMBL" id="BAABEZ010000022">
    <property type="protein sequence ID" value="GAA4454149.1"/>
    <property type="molecule type" value="Genomic_DNA"/>
</dbReference>
<dbReference type="SUPFAM" id="SSF52833">
    <property type="entry name" value="Thioredoxin-like"/>
    <property type="match status" value="1"/>
</dbReference>
<evidence type="ECO:0000256" key="1">
    <source>
        <dbReference type="ARBA" id="ARBA00004196"/>
    </source>
</evidence>
<protein>
    <recommendedName>
        <fullName evidence="5">Thioredoxin domain-containing protein</fullName>
    </recommendedName>
</protein>
<keyword evidence="2" id="KW-0201">Cytochrome c-type biogenesis</keyword>
<comment type="caution">
    <text evidence="6">The sequence shown here is derived from an EMBL/GenBank/DDBJ whole genome shotgun (WGS) entry which is preliminary data.</text>
</comment>
<dbReference type="PANTHER" id="PTHR42852">
    <property type="entry name" value="THIOL:DISULFIDE INTERCHANGE PROTEIN DSBE"/>
    <property type="match status" value="1"/>
</dbReference>
<dbReference type="Pfam" id="PF08534">
    <property type="entry name" value="Redoxin"/>
    <property type="match status" value="1"/>
</dbReference>
<evidence type="ECO:0000259" key="5">
    <source>
        <dbReference type="PROSITE" id="PS51352"/>
    </source>
</evidence>
<name>A0ABP8MTH6_9BACT</name>
<keyword evidence="3" id="KW-0676">Redox-active center</keyword>
<keyword evidence="7" id="KW-1185">Reference proteome</keyword>
<dbReference type="InterPro" id="IPR013766">
    <property type="entry name" value="Thioredoxin_domain"/>
</dbReference>
<evidence type="ECO:0000313" key="7">
    <source>
        <dbReference type="Proteomes" id="UP001501410"/>
    </source>
</evidence>
<dbReference type="Gene3D" id="3.40.30.10">
    <property type="entry name" value="Glutaredoxin"/>
    <property type="match status" value="1"/>
</dbReference>
<dbReference type="RefSeq" id="WP_344824999.1">
    <property type="nucleotide sequence ID" value="NZ_BAABEZ010000022.1"/>
</dbReference>
<dbReference type="PANTHER" id="PTHR42852:SF17">
    <property type="entry name" value="THIOREDOXIN-LIKE PROTEIN HI_1115"/>
    <property type="match status" value="1"/>
</dbReference>
<evidence type="ECO:0000313" key="6">
    <source>
        <dbReference type="EMBL" id="GAA4454149.1"/>
    </source>
</evidence>
<evidence type="ECO:0000256" key="3">
    <source>
        <dbReference type="ARBA" id="ARBA00023284"/>
    </source>
</evidence>
<dbReference type="PROSITE" id="PS00194">
    <property type="entry name" value="THIOREDOXIN_1"/>
    <property type="match status" value="1"/>
</dbReference>
<comment type="subcellular location">
    <subcellularLocation>
        <location evidence="1">Cell envelope</location>
    </subcellularLocation>
</comment>
<organism evidence="6 7">
    <name type="scientific">Rurimicrobium arvi</name>
    <dbReference type="NCBI Taxonomy" id="2049916"/>
    <lineage>
        <taxon>Bacteria</taxon>
        <taxon>Pseudomonadati</taxon>
        <taxon>Bacteroidota</taxon>
        <taxon>Chitinophagia</taxon>
        <taxon>Chitinophagales</taxon>
        <taxon>Chitinophagaceae</taxon>
        <taxon>Rurimicrobium</taxon>
    </lineage>
</organism>
<dbReference type="InterPro" id="IPR013740">
    <property type="entry name" value="Redoxin"/>
</dbReference>
<dbReference type="PROSITE" id="PS51352">
    <property type="entry name" value="THIOREDOXIN_2"/>
    <property type="match status" value="1"/>
</dbReference>
<accession>A0ABP8MTH6</accession>
<keyword evidence="4" id="KW-0732">Signal</keyword>
<gene>
    <name evidence="6" type="ORF">GCM10023092_15690</name>
</gene>
<dbReference type="Proteomes" id="UP001501410">
    <property type="component" value="Unassembled WGS sequence"/>
</dbReference>
<feature type="domain" description="Thioredoxin" evidence="5">
    <location>
        <begin position="17"/>
        <end position="163"/>
    </location>
</feature>
<dbReference type="InterPro" id="IPR050553">
    <property type="entry name" value="Thioredoxin_ResA/DsbE_sf"/>
</dbReference>
<evidence type="ECO:0000256" key="2">
    <source>
        <dbReference type="ARBA" id="ARBA00022748"/>
    </source>
</evidence>